<evidence type="ECO:0000256" key="1">
    <source>
        <dbReference type="ARBA" id="ARBA00022737"/>
    </source>
</evidence>
<evidence type="ECO:0000256" key="2">
    <source>
        <dbReference type="SAM" id="MobiDB-lite"/>
    </source>
</evidence>
<dbReference type="PROSITE" id="PS50837">
    <property type="entry name" value="NACHT"/>
    <property type="match status" value="1"/>
</dbReference>
<accession>A0A8H5B738</accession>
<keyword evidence="5" id="KW-1185">Reference proteome</keyword>
<feature type="compositionally biased region" description="Basic and acidic residues" evidence="2">
    <location>
        <begin position="1"/>
        <end position="19"/>
    </location>
</feature>
<reference evidence="4 5" key="1">
    <citation type="journal article" date="2020" name="ISME J.">
        <title>Uncovering the hidden diversity of litter-decomposition mechanisms in mushroom-forming fungi.</title>
        <authorList>
            <person name="Floudas D."/>
            <person name="Bentzer J."/>
            <person name="Ahren D."/>
            <person name="Johansson T."/>
            <person name="Persson P."/>
            <person name="Tunlid A."/>
        </authorList>
    </citation>
    <scope>NUCLEOTIDE SEQUENCE [LARGE SCALE GENOMIC DNA]</scope>
    <source>
        <strain evidence="4 5">CBS 101986</strain>
    </source>
</reference>
<dbReference type="CDD" id="cd21037">
    <property type="entry name" value="MLKL_NTD"/>
    <property type="match status" value="1"/>
</dbReference>
<dbReference type="InterPro" id="IPR036537">
    <property type="entry name" value="Adaptor_Cbl_N_dom_sf"/>
</dbReference>
<dbReference type="InterPro" id="IPR059179">
    <property type="entry name" value="MLKL-like_MCAfunc"/>
</dbReference>
<evidence type="ECO:0000313" key="5">
    <source>
        <dbReference type="Proteomes" id="UP000567179"/>
    </source>
</evidence>
<comment type="caution">
    <text evidence="4">The sequence shown here is derived from an EMBL/GenBank/DDBJ whole genome shotgun (WGS) entry which is preliminary data.</text>
</comment>
<name>A0A8H5B738_9AGAR</name>
<dbReference type="OrthoDB" id="3269932at2759"/>
<keyword evidence="1" id="KW-0677">Repeat</keyword>
<dbReference type="AlphaFoldDB" id="A0A8H5B738"/>
<evidence type="ECO:0000259" key="3">
    <source>
        <dbReference type="PROSITE" id="PS50837"/>
    </source>
</evidence>
<dbReference type="PANTHER" id="PTHR10039">
    <property type="entry name" value="AMELOGENIN"/>
    <property type="match status" value="1"/>
</dbReference>
<evidence type="ECO:0000313" key="4">
    <source>
        <dbReference type="EMBL" id="KAF5317775.1"/>
    </source>
</evidence>
<dbReference type="Proteomes" id="UP000567179">
    <property type="component" value="Unassembled WGS sequence"/>
</dbReference>
<dbReference type="GO" id="GO:0007166">
    <property type="term" value="P:cell surface receptor signaling pathway"/>
    <property type="evidence" value="ECO:0007669"/>
    <property type="project" value="InterPro"/>
</dbReference>
<sequence length="996" mass="112344">MSDPDHVETENKEDNRSEDPQPATGHKQSNWKPLMVAALSAAEQALDGLPIPAAKGCINLVLKVIQAAEVAADNQDILKDLQARYEDLTDFLRSLKTTDIPDTIRKDVKALEKKLQNLAQSWEPCLTKTRKRDKFMKLFRAHDEQDMLNKFLNKINQAINDFVLRVEVRSCILNYREIIRVRHAIAISSIPHAPHASYKSARAGGGRTCLPGTRKRVLATIEHWALHPDPRHPPIFWLNGLAGIGKTTIARTIASWLDAKHRLGGSFVFLRTDDQLKDGNLLFPTLALQLSSLYPAYQTRLAEEVESDFSCVTHSPTSQFESLIRRPLSAIALSEPLILILDALDECQPNDLAEQLLSVLVDDVENIPFLRVFITSRPEGHIREALGLGDIESQHQTLVLHQDMAVQTEVEGDIRLYLQISLQEIWDKDTKQTAIVWPPSEDLETLVQQSGRLFIYAATAVRFIGGNQSLNLEIQLQNLLKVKKKHIPSKAVEPYMHLDQLYLNILETAFAGITDTKDNYYSTRFQNVVGSLVLMQKPLSLEAFAKFLHNYSIDGIQQTLYYLHSIFIVPAEISGVPRTYHLSFPNFVTNADRCTDRNAYINPQTQEKFLFLRCLAVMEEYFGAIIQSEQHNAAQQDTTDPVEDEDINRLEHIASSSSVGSELGYDTKGNPGDEDEDINVRADNSSNLGSGLVYDTKSDPGDDFYEEDTSMTEEMRYSCNHWCSHLISIKYGDSEITKSLAQFIKLYFLQWLDQRIHRILTMDGTRKMRLAGDTFAIMHNAHRWVAASGAISQYKPSICTVIRRCAQNAHQHLFPEDYMEYKFGNGIPGSFSGTRQPTDNISDQAMHVPPPPPAHDPVQARKHREREEAIAQMLKKTSLPEYDDPEGQRIRQVAKKNGATVTRGLSKAWTEWYDDEQAKKYGEEPRGRSSSSRPRTTLTTDGQAPPVPYAEWDALPIDDKPSKRPDHIPNVPLKSALKQTSSLTPGAQSNNRPPVM</sequence>
<feature type="compositionally biased region" description="Basic and acidic residues" evidence="2">
    <location>
        <begin position="957"/>
        <end position="967"/>
    </location>
</feature>
<dbReference type="InterPro" id="IPR056884">
    <property type="entry name" value="NPHP3-like_N"/>
</dbReference>
<feature type="domain" description="NACHT" evidence="3">
    <location>
        <begin position="234"/>
        <end position="378"/>
    </location>
</feature>
<organism evidence="4 5">
    <name type="scientific">Psilocybe cf. subviscida</name>
    <dbReference type="NCBI Taxonomy" id="2480587"/>
    <lineage>
        <taxon>Eukaryota</taxon>
        <taxon>Fungi</taxon>
        <taxon>Dikarya</taxon>
        <taxon>Basidiomycota</taxon>
        <taxon>Agaricomycotina</taxon>
        <taxon>Agaricomycetes</taxon>
        <taxon>Agaricomycetidae</taxon>
        <taxon>Agaricales</taxon>
        <taxon>Agaricineae</taxon>
        <taxon>Strophariaceae</taxon>
        <taxon>Psilocybe</taxon>
    </lineage>
</organism>
<dbReference type="EMBL" id="JAACJJ010000032">
    <property type="protein sequence ID" value="KAF5317775.1"/>
    <property type="molecule type" value="Genomic_DNA"/>
</dbReference>
<feature type="region of interest" description="Disordered" evidence="2">
    <location>
        <begin position="1"/>
        <end position="30"/>
    </location>
</feature>
<dbReference type="InterPro" id="IPR027417">
    <property type="entry name" value="P-loop_NTPase"/>
</dbReference>
<feature type="compositionally biased region" description="Polar residues" evidence="2">
    <location>
        <begin position="977"/>
        <end position="996"/>
    </location>
</feature>
<dbReference type="PANTHER" id="PTHR10039:SF14">
    <property type="entry name" value="NACHT DOMAIN-CONTAINING PROTEIN"/>
    <property type="match status" value="1"/>
</dbReference>
<dbReference type="Pfam" id="PF24883">
    <property type="entry name" value="NPHP3_N"/>
    <property type="match status" value="1"/>
</dbReference>
<gene>
    <name evidence="4" type="ORF">D9619_012690</name>
</gene>
<proteinExistence type="predicted"/>
<feature type="region of interest" description="Disordered" evidence="2">
    <location>
        <begin position="657"/>
        <end position="679"/>
    </location>
</feature>
<dbReference type="SUPFAM" id="SSF52540">
    <property type="entry name" value="P-loop containing nucleoside triphosphate hydrolases"/>
    <property type="match status" value="1"/>
</dbReference>
<dbReference type="Gene3D" id="3.40.50.300">
    <property type="entry name" value="P-loop containing nucleotide triphosphate hydrolases"/>
    <property type="match status" value="1"/>
</dbReference>
<dbReference type="Gene3D" id="1.20.930.20">
    <property type="entry name" value="Adaptor protein Cbl, N-terminal domain"/>
    <property type="match status" value="1"/>
</dbReference>
<feature type="region of interest" description="Disordered" evidence="2">
    <location>
        <begin position="920"/>
        <end position="996"/>
    </location>
</feature>
<dbReference type="InterPro" id="IPR007111">
    <property type="entry name" value="NACHT_NTPase"/>
</dbReference>
<protein>
    <recommendedName>
        <fullName evidence="3">NACHT domain-containing protein</fullName>
    </recommendedName>
</protein>